<name>A0ABQ4HN49_9ACTN</name>
<sequence length="142" mass="15442">MNSPEMVEYIRTMIRGDHEANDRIEARLDEIGWDGFPALLGAVFYFAVNKRFNERTSPGEVMRFVADMRAAAPAGTPEIDVNAAETLIRAAVDPDVETAIDPQMAGRIQGLVILNILGNGAVNDDELNELLTDAAALASRVN</sequence>
<accession>A0ABQ4HN49</accession>
<dbReference type="RefSeq" id="WP_239098806.1">
    <property type="nucleotide sequence ID" value="NZ_BOOZ01000002.1"/>
</dbReference>
<organism evidence="1 2">
    <name type="scientific">Micromonospora andamanensis</name>
    <dbReference type="NCBI Taxonomy" id="1287068"/>
    <lineage>
        <taxon>Bacteria</taxon>
        <taxon>Bacillati</taxon>
        <taxon>Actinomycetota</taxon>
        <taxon>Actinomycetes</taxon>
        <taxon>Micromonosporales</taxon>
        <taxon>Micromonosporaceae</taxon>
        <taxon>Micromonospora</taxon>
    </lineage>
</organism>
<keyword evidence="2" id="KW-1185">Reference proteome</keyword>
<dbReference type="EMBL" id="BOOZ01000002">
    <property type="protein sequence ID" value="GIJ07063.1"/>
    <property type="molecule type" value="Genomic_DNA"/>
</dbReference>
<reference evidence="1 2" key="1">
    <citation type="submission" date="2021-01" db="EMBL/GenBank/DDBJ databases">
        <title>Whole genome shotgun sequence of Verrucosispora andamanensis NBRC 109075.</title>
        <authorList>
            <person name="Komaki H."/>
            <person name="Tamura T."/>
        </authorList>
    </citation>
    <scope>NUCLEOTIDE SEQUENCE [LARGE SCALE GENOMIC DNA]</scope>
    <source>
        <strain evidence="1 2">NBRC 109075</strain>
    </source>
</reference>
<gene>
    <name evidence="1" type="ORF">Van01_02770</name>
</gene>
<protein>
    <submittedName>
        <fullName evidence="1">Uncharacterized protein</fullName>
    </submittedName>
</protein>
<proteinExistence type="predicted"/>
<evidence type="ECO:0000313" key="1">
    <source>
        <dbReference type="EMBL" id="GIJ07063.1"/>
    </source>
</evidence>
<evidence type="ECO:0000313" key="2">
    <source>
        <dbReference type="Proteomes" id="UP000647017"/>
    </source>
</evidence>
<comment type="caution">
    <text evidence="1">The sequence shown here is derived from an EMBL/GenBank/DDBJ whole genome shotgun (WGS) entry which is preliminary data.</text>
</comment>
<dbReference type="Proteomes" id="UP000647017">
    <property type="component" value="Unassembled WGS sequence"/>
</dbReference>